<evidence type="ECO:0000256" key="6">
    <source>
        <dbReference type="ARBA" id="ARBA00023136"/>
    </source>
</evidence>
<dbReference type="GeneID" id="90074373"/>
<comment type="similarity">
    <text evidence="2">Belongs to the oxidase-dependent Fe transporter (OFeT) (TC 9.A.10.1) family.</text>
</comment>
<keyword evidence="3" id="KW-0813">Transport</keyword>
<organism evidence="8 9">
    <name type="scientific">Saccharomycopsis crataegensis</name>
    <dbReference type="NCBI Taxonomy" id="43959"/>
    <lineage>
        <taxon>Eukaryota</taxon>
        <taxon>Fungi</taxon>
        <taxon>Dikarya</taxon>
        <taxon>Ascomycota</taxon>
        <taxon>Saccharomycotina</taxon>
        <taxon>Saccharomycetes</taxon>
        <taxon>Saccharomycopsidaceae</taxon>
        <taxon>Saccharomycopsis</taxon>
    </lineage>
</organism>
<dbReference type="GO" id="GO:0015093">
    <property type="term" value="F:ferrous iron transmembrane transporter activity"/>
    <property type="evidence" value="ECO:0007669"/>
    <property type="project" value="TreeGrafter"/>
</dbReference>
<keyword evidence="3" id="KW-0408">Iron</keyword>
<comment type="caution">
    <text evidence="8">The sequence shown here is derived from an EMBL/GenBank/DDBJ whole genome shotgun (WGS) entry which is preliminary data.</text>
</comment>
<dbReference type="PANTHER" id="PTHR31632:SF7">
    <property type="entry name" value="IRON TRANSPORTER FTH1"/>
    <property type="match status" value="1"/>
</dbReference>
<reference evidence="8 9" key="1">
    <citation type="journal article" date="2023" name="Elife">
        <title>Identification of key yeast species and microbe-microbe interactions impacting larval growth of Drosophila in the wild.</title>
        <authorList>
            <person name="Mure A."/>
            <person name="Sugiura Y."/>
            <person name="Maeda R."/>
            <person name="Honda K."/>
            <person name="Sakurai N."/>
            <person name="Takahashi Y."/>
            <person name="Watada M."/>
            <person name="Katoh T."/>
            <person name="Gotoh A."/>
            <person name="Gotoh Y."/>
            <person name="Taniguchi I."/>
            <person name="Nakamura K."/>
            <person name="Hayashi T."/>
            <person name="Katayama T."/>
            <person name="Uemura T."/>
            <person name="Hattori Y."/>
        </authorList>
    </citation>
    <scope>NUCLEOTIDE SEQUENCE [LARGE SCALE GENOMIC DNA]</scope>
    <source>
        <strain evidence="8 9">SC-9</strain>
    </source>
</reference>
<comment type="subcellular location">
    <subcellularLocation>
        <location evidence="1">Membrane</location>
        <topology evidence="1">Multi-pass membrane protein</topology>
    </subcellularLocation>
</comment>
<dbReference type="Proteomes" id="UP001360560">
    <property type="component" value="Unassembled WGS sequence"/>
</dbReference>
<keyword evidence="3" id="KW-0406">Ion transport</keyword>
<evidence type="ECO:0000313" key="8">
    <source>
        <dbReference type="EMBL" id="GMM36398.1"/>
    </source>
</evidence>
<name>A0AAV5QNP6_9ASCO</name>
<dbReference type="Pfam" id="PF03239">
    <property type="entry name" value="FTR1"/>
    <property type="match status" value="1"/>
</dbReference>
<dbReference type="GO" id="GO:0033573">
    <property type="term" value="C:high-affinity iron permease complex"/>
    <property type="evidence" value="ECO:0007669"/>
    <property type="project" value="InterPro"/>
</dbReference>
<evidence type="ECO:0000256" key="4">
    <source>
        <dbReference type="ARBA" id="ARBA00022692"/>
    </source>
</evidence>
<feature type="transmembrane region" description="Helical" evidence="7">
    <location>
        <begin position="78"/>
        <end position="101"/>
    </location>
</feature>
<accession>A0AAV5QNP6</accession>
<evidence type="ECO:0000256" key="5">
    <source>
        <dbReference type="ARBA" id="ARBA00022989"/>
    </source>
</evidence>
<dbReference type="EMBL" id="BTFZ01000011">
    <property type="protein sequence ID" value="GMM36398.1"/>
    <property type="molecule type" value="Genomic_DNA"/>
</dbReference>
<feature type="transmembrane region" description="Helical" evidence="7">
    <location>
        <begin position="13"/>
        <end position="35"/>
    </location>
</feature>
<keyword evidence="9" id="KW-1185">Reference proteome</keyword>
<proteinExistence type="inferred from homology"/>
<feature type="transmembrane region" description="Helical" evidence="7">
    <location>
        <begin position="263"/>
        <end position="284"/>
    </location>
</feature>
<dbReference type="PANTHER" id="PTHR31632">
    <property type="entry name" value="IRON TRANSPORTER FTH1"/>
    <property type="match status" value="1"/>
</dbReference>
<protein>
    <recommendedName>
        <fullName evidence="10">Iron permease FTR1</fullName>
    </recommendedName>
</protein>
<keyword evidence="6 7" id="KW-0472">Membrane</keyword>
<keyword evidence="5 7" id="KW-1133">Transmembrane helix</keyword>
<evidence type="ECO:0000256" key="2">
    <source>
        <dbReference type="ARBA" id="ARBA00008333"/>
    </source>
</evidence>
<evidence type="ECO:0008006" key="10">
    <source>
        <dbReference type="Google" id="ProtNLM"/>
    </source>
</evidence>
<evidence type="ECO:0000256" key="7">
    <source>
        <dbReference type="SAM" id="Phobius"/>
    </source>
</evidence>
<feature type="transmembrane region" description="Helical" evidence="7">
    <location>
        <begin position="231"/>
        <end position="251"/>
    </location>
</feature>
<evidence type="ECO:0000256" key="1">
    <source>
        <dbReference type="ARBA" id="ARBA00004141"/>
    </source>
</evidence>
<dbReference type="GO" id="GO:0000329">
    <property type="term" value="C:fungal-type vacuole membrane"/>
    <property type="evidence" value="ECO:0007669"/>
    <property type="project" value="TreeGrafter"/>
</dbReference>
<feature type="transmembrane region" description="Helical" evidence="7">
    <location>
        <begin position="348"/>
        <end position="365"/>
    </location>
</feature>
<dbReference type="RefSeq" id="XP_064853394.1">
    <property type="nucleotide sequence ID" value="XM_064997322.1"/>
</dbReference>
<feature type="transmembrane region" description="Helical" evidence="7">
    <location>
        <begin position="201"/>
        <end position="225"/>
    </location>
</feature>
<feature type="transmembrane region" description="Helical" evidence="7">
    <location>
        <begin position="113"/>
        <end position="135"/>
    </location>
</feature>
<keyword evidence="3" id="KW-0410">Iron transport</keyword>
<evidence type="ECO:0000256" key="3">
    <source>
        <dbReference type="ARBA" id="ARBA00022496"/>
    </source>
</evidence>
<dbReference type="AlphaFoldDB" id="A0AAV5QNP6"/>
<gene>
    <name evidence="8" type="ORF">DASC09_037230</name>
</gene>
<keyword evidence="4 7" id="KW-0812">Transmembrane</keyword>
<dbReference type="InterPro" id="IPR004923">
    <property type="entry name" value="FTR1/Fip1/EfeU"/>
</dbReference>
<evidence type="ECO:0000313" key="9">
    <source>
        <dbReference type="Proteomes" id="UP001360560"/>
    </source>
</evidence>
<sequence>MWVNLGDYFSLDIFFIMFRETLECVIIVSVLLAFLEQNQEFVKDNTEEPPLLSSEIDREAVNENISDNFLYNNLRLQVWFGAFCGVVACLIIGALFILVFYQLDIDLWSKSEHYWEGVFSILASIIISIMGVGMLQLNKLEKKWHVKLFNVLGIDAATTAQENHEENFVIQSSNASFRGKVVSKIQVLKNKIRQLTTRHSLFILPFITTLRECLESILFIGGIGMTAPPKTYPGSIIFGIGCGFFVGVLIYESGTSSGSAQRFMIYSTSLLYLISAGLISKGIWQFELQKFIDLCGGLDVSEVGSGPGSYDVDNIVWHVDCCNGEIDGPWMIFTAILGWNNSATFGSVASYIIYWLVIVGCFRAIKFENQHGYYPYIPYKWQLKKIKKNYNTLIGLKRQVHGVIGFDSICEAEGGSLRPSEDSTTRLLG</sequence>